<name>V4HKV7_9EURY</name>
<dbReference type="Pfam" id="PF01569">
    <property type="entry name" value="PAP2"/>
    <property type="match status" value="1"/>
</dbReference>
<evidence type="ECO:0000313" key="3">
    <source>
        <dbReference type="EMBL" id="ESP88559.1"/>
    </source>
</evidence>
<dbReference type="SMART" id="SM00014">
    <property type="entry name" value="acidPPc"/>
    <property type="match status" value="1"/>
</dbReference>
<dbReference type="InterPro" id="IPR000326">
    <property type="entry name" value="PAP2/HPO"/>
</dbReference>
<accession>V4HKV7</accession>
<evidence type="ECO:0000259" key="2">
    <source>
        <dbReference type="SMART" id="SM00014"/>
    </source>
</evidence>
<protein>
    <submittedName>
        <fullName evidence="3">PA-phosphatase like phosphoesterase</fullName>
    </submittedName>
</protein>
<dbReference type="RefSeq" id="WP_023394358.1">
    <property type="nucleotide sequence ID" value="NZ_ASGZ01000028.1"/>
</dbReference>
<feature type="transmembrane region" description="Helical" evidence="1">
    <location>
        <begin position="92"/>
        <end position="112"/>
    </location>
</feature>
<organism evidence="3 4">
    <name type="scientific">Candidatus Halobonum tyrrellensis G22</name>
    <dbReference type="NCBI Taxonomy" id="1324957"/>
    <lineage>
        <taxon>Archaea</taxon>
        <taxon>Methanobacteriati</taxon>
        <taxon>Methanobacteriota</taxon>
        <taxon>Stenosarchaea group</taxon>
        <taxon>Halobacteria</taxon>
        <taxon>Halobacteriales</taxon>
        <taxon>Haloferacaceae</taxon>
        <taxon>Candidatus Halobonum</taxon>
    </lineage>
</organism>
<feature type="transmembrane region" description="Helical" evidence="1">
    <location>
        <begin position="201"/>
        <end position="219"/>
    </location>
</feature>
<dbReference type="Proteomes" id="UP000017840">
    <property type="component" value="Unassembled WGS sequence"/>
</dbReference>
<reference evidence="3 4" key="1">
    <citation type="journal article" date="2013" name="Genome Announc.">
        <title>Draft Genome Sequence of 'Candidatus Halobonum tyrrellensis' Strain G22, Isolated from the Hypersaline Waters of Lake Tyrrell, Australia.</title>
        <authorList>
            <person name="Ugalde J.A."/>
            <person name="Narasingarao P."/>
            <person name="Kuo S."/>
            <person name="Podell S."/>
            <person name="Allen E.E."/>
        </authorList>
    </citation>
    <scope>NUCLEOTIDE SEQUENCE [LARGE SCALE GENOMIC DNA]</scope>
    <source>
        <strain evidence="3 4">G22</strain>
    </source>
</reference>
<sequence length="331" mass="33615">MNVDGRERWGWVAALVAVVFAAFAAWVSVSVGVVPSPSRGFGVSGLTSSEPVLVAMGALTQLGDPWFLLVVAMLVFLVGVERSVVESPAGGAFVLAATFAGFSFVDLLKHLFRYSRPAGATEATVPTWLPPVVDGAVRNTLVGDGFAFPSGHALGTTVVFGALAYTLNVGSERRRWAAAALGVALVSLSRVVIGVHFVVDVVGGILAGSALLGAAIWIGDHRPLRVFGLGTAVGAAALGATALPPAGALPPVGQWFGASLGGGVAWYLVRPSRELASKGALIVGLPTGALWVVTYFLTLSLPIVVAATALLGGLTVAAPTLVDRFGPADAG</sequence>
<evidence type="ECO:0000313" key="4">
    <source>
        <dbReference type="Proteomes" id="UP000017840"/>
    </source>
</evidence>
<dbReference type="PANTHER" id="PTHR14969:SF13">
    <property type="entry name" value="AT30094P"/>
    <property type="match status" value="1"/>
</dbReference>
<evidence type="ECO:0000256" key="1">
    <source>
        <dbReference type="SAM" id="Phobius"/>
    </source>
</evidence>
<keyword evidence="1" id="KW-1133">Transmembrane helix</keyword>
<feature type="transmembrane region" description="Helical" evidence="1">
    <location>
        <begin position="54"/>
        <end position="80"/>
    </location>
</feature>
<dbReference type="Gene3D" id="1.20.144.10">
    <property type="entry name" value="Phosphatidic acid phosphatase type 2/haloperoxidase"/>
    <property type="match status" value="1"/>
</dbReference>
<feature type="transmembrane region" description="Helical" evidence="1">
    <location>
        <begin position="226"/>
        <end position="246"/>
    </location>
</feature>
<dbReference type="EMBL" id="ASGZ01000028">
    <property type="protein sequence ID" value="ESP88559.1"/>
    <property type="molecule type" value="Genomic_DNA"/>
</dbReference>
<feature type="transmembrane region" description="Helical" evidence="1">
    <location>
        <begin position="12"/>
        <end position="34"/>
    </location>
</feature>
<feature type="transmembrane region" description="Helical" evidence="1">
    <location>
        <begin position="146"/>
        <end position="167"/>
    </location>
</feature>
<dbReference type="OrthoDB" id="10182at2157"/>
<feature type="domain" description="Phosphatidic acid phosphatase type 2/haloperoxidase" evidence="2">
    <location>
        <begin position="89"/>
        <end position="216"/>
    </location>
</feature>
<keyword evidence="4" id="KW-1185">Reference proteome</keyword>
<dbReference type="AlphaFoldDB" id="V4HKV7"/>
<dbReference type="PANTHER" id="PTHR14969">
    <property type="entry name" value="SPHINGOSINE-1-PHOSPHATE PHOSPHOHYDROLASE"/>
    <property type="match status" value="1"/>
</dbReference>
<comment type="caution">
    <text evidence="3">The sequence shown here is derived from an EMBL/GenBank/DDBJ whole genome shotgun (WGS) entry which is preliminary data.</text>
</comment>
<feature type="transmembrane region" description="Helical" evidence="1">
    <location>
        <begin position="252"/>
        <end position="269"/>
    </location>
</feature>
<feature type="transmembrane region" description="Helical" evidence="1">
    <location>
        <begin position="176"/>
        <end position="195"/>
    </location>
</feature>
<gene>
    <name evidence="3" type="ORF">K933_08867</name>
</gene>
<dbReference type="PATRIC" id="fig|1324957.4.peg.1801"/>
<dbReference type="SUPFAM" id="SSF48317">
    <property type="entry name" value="Acid phosphatase/Vanadium-dependent haloperoxidase"/>
    <property type="match status" value="1"/>
</dbReference>
<dbReference type="STRING" id="1324957.K933_08867"/>
<dbReference type="eggNOG" id="arCOG03058">
    <property type="taxonomic scope" value="Archaea"/>
</dbReference>
<keyword evidence="1" id="KW-0812">Transmembrane</keyword>
<dbReference type="InterPro" id="IPR036938">
    <property type="entry name" value="PAP2/HPO_sf"/>
</dbReference>
<keyword evidence="1" id="KW-0472">Membrane</keyword>
<proteinExistence type="predicted"/>